<sequence>MKILLIHSDGVEVIKNKVATSNPQDFPEDVIKMEGLILVAYVSVEDQDTYDTDLISKQGAQVIEDAIIQITNFPEKIRHKNEEIREYNKKIESGQIKGKPRKILELIKERDTYRVDQVLVYPWAHLSKFLSNESNAMDVCPKIAEFLK</sequence>
<proteinExistence type="predicted"/>
<organism evidence="1">
    <name type="scientific">marine sediment metagenome</name>
    <dbReference type="NCBI Taxonomy" id="412755"/>
    <lineage>
        <taxon>unclassified sequences</taxon>
        <taxon>metagenomes</taxon>
        <taxon>ecological metagenomes</taxon>
    </lineage>
</organism>
<dbReference type="Gene3D" id="3.50.80.10">
    <property type="entry name" value="D-tyrosyl-tRNA(Tyr) deacylase"/>
    <property type="match status" value="1"/>
</dbReference>
<reference evidence="1" key="1">
    <citation type="journal article" date="2014" name="Front. Microbiol.">
        <title>High frequency of phylogenetically diverse reductive dehalogenase-homologous genes in deep subseafloor sedimentary metagenomes.</title>
        <authorList>
            <person name="Kawai M."/>
            <person name="Futagami T."/>
            <person name="Toyoda A."/>
            <person name="Takaki Y."/>
            <person name="Nishi S."/>
            <person name="Hori S."/>
            <person name="Arai W."/>
            <person name="Tsubouchi T."/>
            <person name="Morono Y."/>
            <person name="Uchiyama I."/>
            <person name="Ito T."/>
            <person name="Fujiyama A."/>
            <person name="Inagaki F."/>
            <person name="Takami H."/>
        </authorList>
    </citation>
    <scope>NUCLEOTIDE SEQUENCE</scope>
    <source>
        <strain evidence="1">Expedition CK06-06</strain>
    </source>
</reference>
<evidence type="ECO:0008006" key="2">
    <source>
        <dbReference type="Google" id="ProtNLM"/>
    </source>
</evidence>
<dbReference type="InterPro" id="IPR023509">
    <property type="entry name" value="DTD-like_sf"/>
</dbReference>
<gene>
    <name evidence="1" type="ORF">S03H2_01012</name>
</gene>
<dbReference type="EMBL" id="BARU01000269">
    <property type="protein sequence ID" value="GAH29713.1"/>
    <property type="molecule type" value="Genomic_DNA"/>
</dbReference>
<protein>
    <recommendedName>
        <fullName evidence="2">Threonyl-tRNA synthetase editing domain-containing protein</fullName>
    </recommendedName>
</protein>
<evidence type="ECO:0000313" key="1">
    <source>
        <dbReference type="EMBL" id="GAH29713.1"/>
    </source>
</evidence>
<dbReference type="AlphaFoldDB" id="X1G9K1"/>
<accession>X1G9K1</accession>
<comment type="caution">
    <text evidence="1">The sequence shown here is derived from an EMBL/GenBank/DDBJ whole genome shotgun (WGS) entry which is preliminary data.</text>
</comment>
<feature type="non-terminal residue" evidence="1">
    <location>
        <position position="148"/>
    </location>
</feature>
<name>X1G9K1_9ZZZZ</name>